<dbReference type="Pfam" id="PF00532">
    <property type="entry name" value="Peripla_BP_1"/>
    <property type="match status" value="1"/>
</dbReference>
<dbReference type="Pfam" id="PF00356">
    <property type="entry name" value="LacI"/>
    <property type="match status" value="1"/>
</dbReference>
<dbReference type="RefSeq" id="WP_049641398.1">
    <property type="nucleotide sequence ID" value="NZ_LFTY01000001.1"/>
</dbReference>
<dbReference type="InterPro" id="IPR028082">
    <property type="entry name" value="Peripla_BP_I"/>
</dbReference>
<dbReference type="Gene3D" id="3.40.50.2300">
    <property type="match status" value="2"/>
</dbReference>
<reference evidence="6 7" key="1">
    <citation type="submission" date="2015-06" db="EMBL/GenBank/DDBJ databases">
        <title>Draft genome sequence of an Alphaproteobacteria species associated to the Mediterranean sponge Oscarella lobularis.</title>
        <authorList>
            <person name="Jourda C."/>
            <person name="Santini S."/>
            <person name="Claverie J.-M."/>
        </authorList>
    </citation>
    <scope>NUCLEOTIDE SEQUENCE [LARGE SCALE GENOMIC DNA]</scope>
    <source>
        <strain evidence="6">IGS</strain>
    </source>
</reference>
<dbReference type="GO" id="GO:0003700">
    <property type="term" value="F:DNA-binding transcription factor activity"/>
    <property type="evidence" value="ECO:0007669"/>
    <property type="project" value="TreeGrafter"/>
</dbReference>
<keyword evidence="7" id="KW-1185">Reference proteome</keyword>
<dbReference type="PATRIC" id="fig|1675527.3.peg.504"/>
<evidence type="ECO:0000256" key="4">
    <source>
        <dbReference type="SAM" id="MobiDB-lite"/>
    </source>
</evidence>
<dbReference type="CDD" id="cd01392">
    <property type="entry name" value="HTH_LacI"/>
    <property type="match status" value="1"/>
</dbReference>
<evidence type="ECO:0000256" key="2">
    <source>
        <dbReference type="ARBA" id="ARBA00023125"/>
    </source>
</evidence>
<dbReference type="SMART" id="SM00354">
    <property type="entry name" value="HTH_LACI"/>
    <property type="match status" value="1"/>
</dbReference>
<dbReference type="PANTHER" id="PTHR30146:SF109">
    <property type="entry name" value="HTH-TYPE TRANSCRIPTIONAL REGULATOR GALS"/>
    <property type="match status" value="1"/>
</dbReference>
<protein>
    <submittedName>
        <fullName evidence="6">Putative LacI family transcriptional regulator</fullName>
    </submittedName>
</protein>
<dbReference type="CDD" id="cd20009">
    <property type="entry name" value="PBP1_RafR-like"/>
    <property type="match status" value="1"/>
</dbReference>
<dbReference type="PROSITE" id="PS50932">
    <property type="entry name" value="HTH_LACI_2"/>
    <property type="match status" value="1"/>
</dbReference>
<feature type="region of interest" description="Disordered" evidence="4">
    <location>
        <begin position="309"/>
        <end position="330"/>
    </location>
</feature>
<evidence type="ECO:0000313" key="7">
    <source>
        <dbReference type="Proteomes" id="UP000037178"/>
    </source>
</evidence>
<dbReference type="InterPro" id="IPR010982">
    <property type="entry name" value="Lambda_DNA-bd_dom_sf"/>
</dbReference>
<feature type="domain" description="HTH lacI-type" evidence="5">
    <location>
        <begin position="5"/>
        <end position="59"/>
    </location>
</feature>
<dbReference type="SUPFAM" id="SSF53822">
    <property type="entry name" value="Periplasmic binding protein-like I"/>
    <property type="match status" value="1"/>
</dbReference>
<evidence type="ECO:0000256" key="3">
    <source>
        <dbReference type="ARBA" id="ARBA00023163"/>
    </source>
</evidence>
<evidence type="ECO:0000259" key="5">
    <source>
        <dbReference type="PROSITE" id="PS50932"/>
    </source>
</evidence>
<organism evidence="6 7">
    <name type="scientific">Candidatus Rhodobacter oscarellae</name>
    <dbReference type="NCBI Taxonomy" id="1675527"/>
    <lineage>
        <taxon>Bacteria</taxon>
        <taxon>Pseudomonadati</taxon>
        <taxon>Pseudomonadota</taxon>
        <taxon>Alphaproteobacteria</taxon>
        <taxon>Rhodobacterales</taxon>
        <taxon>Rhodobacter group</taxon>
        <taxon>Rhodobacter</taxon>
    </lineage>
</organism>
<dbReference type="Gene3D" id="1.10.260.40">
    <property type="entry name" value="lambda repressor-like DNA-binding domains"/>
    <property type="match status" value="1"/>
</dbReference>
<dbReference type="Proteomes" id="UP000037178">
    <property type="component" value="Unassembled WGS sequence"/>
</dbReference>
<dbReference type="EMBL" id="LFTY01000001">
    <property type="protein sequence ID" value="KMW60299.1"/>
    <property type="molecule type" value="Genomic_DNA"/>
</dbReference>
<accession>A0A0J9EF41</accession>
<dbReference type="AlphaFoldDB" id="A0A0J9EF41"/>
<keyword evidence="2" id="KW-0238">DNA-binding</keyword>
<comment type="caution">
    <text evidence="6">The sequence shown here is derived from an EMBL/GenBank/DDBJ whole genome shotgun (WGS) entry which is preliminary data.</text>
</comment>
<dbReference type="InterPro" id="IPR001761">
    <property type="entry name" value="Peripla_BP/Lac1_sug-bd_dom"/>
</dbReference>
<keyword evidence="3" id="KW-0804">Transcription</keyword>
<dbReference type="PANTHER" id="PTHR30146">
    <property type="entry name" value="LACI-RELATED TRANSCRIPTIONAL REPRESSOR"/>
    <property type="match status" value="1"/>
</dbReference>
<dbReference type="InterPro" id="IPR000843">
    <property type="entry name" value="HTH_LacI"/>
</dbReference>
<evidence type="ECO:0000256" key="1">
    <source>
        <dbReference type="ARBA" id="ARBA00023015"/>
    </source>
</evidence>
<dbReference type="GO" id="GO:0000976">
    <property type="term" value="F:transcription cis-regulatory region binding"/>
    <property type="evidence" value="ECO:0007669"/>
    <property type="project" value="TreeGrafter"/>
</dbReference>
<proteinExistence type="predicted"/>
<keyword evidence="1" id="KW-0805">Transcription regulation</keyword>
<dbReference type="STRING" id="1675527.AIOL_000452"/>
<dbReference type="SUPFAM" id="SSF47413">
    <property type="entry name" value="lambda repressor-like DNA-binding domains"/>
    <property type="match status" value="1"/>
</dbReference>
<sequence>MAKRPTQKTIAKLTGLAVATVSRALADAPDIGEETKRKVRQVAAEIGYRPDRAGVRLRTGKTNVISLVMSTDHDMMNHTARLISSMAGELRDSPYHLIVTPYFSYEDPMDAIRYIVETRSADAVIFNQTTPKDPRVAYLLKQNFPFATHGRTDWSDEHAYFDFDNTRFAEIAVHELAKRGRSQLLCVLPPMNQNYAQHLWEGAGKAAIESGISVHRLLSASNDDPRDKLASALSAELALQPKLDGIITAAPNAAMLAATAVEARGLVIGQDIDIVGKEAVPFLTHFRKNILTVREDVARAGRFLANAAMQQAAEPSEPPMQSLDVPKGFT</sequence>
<gene>
    <name evidence="6" type="ORF">AIOL_000452</name>
</gene>
<name>A0A0J9EF41_9RHOB</name>
<evidence type="ECO:0000313" key="6">
    <source>
        <dbReference type="EMBL" id="KMW60299.1"/>
    </source>
</evidence>